<name>A0A409WLS2_PSICY</name>
<accession>A0A409WLS2</accession>
<keyword evidence="2" id="KW-1185">Reference proteome</keyword>
<gene>
    <name evidence="1" type="ORF">CVT25_002713</name>
</gene>
<evidence type="ECO:0000313" key="1">
    <source>
        <dbReference type="EMBL" id="PPQ79442.1"/>
    </source>
</evidence>
<dbReference type="STRING" id="93625.A0A409WLS2"/>
<dbReference type="OrthoDB" id="3261131at2759"/>
<protein>
    <submittedName>
        <fullName evidence="1">Uncharacterized protein</fullName>
    </submittedName>
</protein>
<dbReference type="Proteomes" id="UP000283269">
    <property type="component" value="Unassembled WGS sequence"/>
</dbReference>
<evidence type="ECO:0000313" key="2">
    <source>
        <dbReference type="Proteomes" id="UP000283269"/>
    </source>
</evidence>
<sequence>LRSIPPFVTDKPHPRYFPYPTSFIAEEIHNEAMATVNLAKLVIKFVVSYGKEVHELLAREGWAPTLRYCGPLLATESSGIFLEPAQCAPPGLSLRSDLMHMVVMACNGLY</sequence>
<dbReference type="AlphaFoldDB" id="A0A409WLS2"/>
<comment type="caution">
    <text evidence="1">The sequence shown here is derived from an EMBL/GenBank/DDBJ whole genome shotgun (WGS) entry which is preliminary data.</text>
</comment>
<reference evidence="1 2" key="1">
    <citation type="journal article" date="2018" name="Evol. Lett.">
        <title>Horizontal gene cluster transfer increased hallucinogenic mushroom diversity.</title>
        <authorList>
            <person name="Reynolds H.T."/>
            <person name="Vijayakumar V."/>
            <person name="Gluck-Thaler E."/>
            <person name="Korotkin H.B."/>
            <person name="Matheny P.B."/>
            <person name="Slot J.C."/>
        </authorList>
    </citation>
    <scope>NUCLEOTIDE SEQUENCE [LARGE SCALE GENOMIC DNA]</scope>
    <source>
        <strain evidence="1 2">2631</strain>
    </source>
</reference>
<dbReference type="EMBL" id="NHYD01003376">
    <property type="protein sequence ID" value="PPQ79442.1"/>
    <property type="molecule type" value="Genomic_DNA"/>
</dbReference>
<proteinExistence type="predicted"/>
<organism evidence="1 2">
    <name type="scientific">Psilocybe cyanescens</name>
    <dbReference type="NCBI Taxonomy" id="93625"/>
    <lineage>
        <taxon>Eukaryota</taxon>
        <taxon>Fungi</taxon>
        <taxon>Dikarya</taxon>
        <taxon>Basidiomycota</taxon>
        <taxon>Agaricomycotina</taxon>
        <taxon>Agaricomycetes</taxon>
        <taxon>Agaricomycetidae</taxon>
        <taxon>Agaricales</taxon>
        <taxon>Agaricineae</taxon>
        <taxon>Strophariaceae</taxon>
        <taxon>Psilocybe</taxon>
    </lineage>
</organism>
<feature type="non-terminal residue" evidence="1">
    <location>
        <position position="1"/>
    </location>
</feature>
<dbReference type="InParanoid" id="A0A409WLS2"/>